<feature type="domain" description="Superoxide dismutase copper/zinc binding" evidence="2">
    <location>
        <begin position="101"/>
        <end position="223"/>
    </location>
</feature>
<evidence type="ECO:0000256" key="1">
    <source>
        <dbReference type="ARBA" id="ARBA00023008"/>
    </source>
</evidence>
<dbReference type="PANTHER" id="PTHR10003">
    <property type="entry name" value="SUPEROXIDE DISMUTASE CU-ZN -RELATED"/>
    <property type="match status" value="1"/>
</dbReference>
<evidence type="ECO:0000259" key="2">
    <source>
        <dbReference type="Pfam" id="PF00080"/>
    </source>
</evidence>
<gene>
    <name evidence="3" type="ORF">R1sor_024082</name>
</gene>
<accession>A0ABD3GR07</accession>
<dbReference type="Pfam" id="PF00080">
    <property type="entry name" value="Sod_Cu"/>
    <property type="match status" value="1"/>
</dbReference>
<dbReference type="InterPro" id="IPR036423">
    <property type="entry name" value="SOD-like_Cu/Zn_dom_sf"/>
</dbReference>
<dbReference type="InterPro" id="IPR001424">
    <property type="entry name" value="SOD_Cu_Zn_dom"/>
</dbReference>
<protein>
    <recommendedName>
        <fullName evidence="2">Superoxide dismutase copper/zinc binding domain-containing protein</fullName>
    </recommendedName>
</protein>
<dbReference type="Gene3D" id="2.60.40.200">
    <property type="entry name" value="Superoxide dismutase, copper/zinc binding domain"/>
    <property type="match status" value="1"/>
</dbReference>
<organism evidence="3 4">
    <name type="scientific">Riccia sorocarpa</name>
    <dbReference type="NCBI Taxonomy" id="122646"/>
    <lineage>
        <taxon>Eukaryota</taxon>
        <taxon>Viridiplantae</taxon>
        <taxon>Streptophyta</taxon>
        <taxon>Embryophyta</taxon>
        <taxon>Marchantiophyta</taxon>
        <taxon>Marchantiopsida</taxon>
        <taxon>Marchantiidae</taxon>
        <taxon>Marchantiales</taxon>
        <taxon>Ricciaceae</taxon>
        <taxon>Riccia</taxon>
    </lineage>
</organism>
<keyword evidence="4" id="KW-1185">Reference proteome</keyword>
<reference evidence="3 4" key="1">
    <citation type="submission" date="2024-09" db="EMBL/GenBank/DDBJ databases">
        <title>Chromosome-scale assembly of Riccia sorocarpa.</title>
        <authorList>
            <person name="Paukszto L."/>
        </authorList>
    </citation>
    <scope>NUCLEOTIDE SEQUENCE [LARGE SCALE GENOMIC DNA]</scope>
    <source>
        <strain evidence="3">LP-2024</strain>
        <tissue evidence="3">Aerial parts of the thallus</tissue>
    </source>
</reference>
<dbReference type="Proteomes" id="UP001633002">
    <property type="component" value="Unassembled WGS sequence"/>
</dbReference>
<keyword evidence="1" id="KW-0186">Copper</keyword>
<dbReference type="SUPFAM" id="SSF49329">
    <property type="entry name" value="Cu,Zn superoxide dismutase-like"/>
    <property type="match status" value="1"/>
</dbReference>
<name>A0ABD3GR07_9MARC</name>
<proteinExistence type="predicted"/>
<comment type="caution">
    <text evidence="3">The sequence shown here is derived from an EMBL/GenBank/DDBJ whole genome shotgun (WGS) entry which is preliminary data.</text>
</comment>
<dbReference type="InterPro" id="IPR024134">
    <property type="entry name" value="SOD_Cu/Zn_/chaperone"/>
</dbReference>
<dbReference type="EMBL" id="JBJQOH010000007">
    <property type="protein sequence ID" value="KAL3681126.1"/>
    <property type="molecule type" value="Genomic_DNA"/>
</dbReference>
<evidence type="ECO:0000313" key="4">
    <source>
        <dbReference type="Proteomes" id="UP001633002"/>
    </source>
</evidence>
<sequence length="250" mass="25849">MSGALSSAVHMGQVSVDVNRIGTRNSLVPNVAMIANGSGPFSTQAVSHNHKERTVGSVGDITVEDSQSHAVNGNSVAPVTSAGVCSKFNEGGVAEFRGPQVHGLVRFTPLNERESKIEASFDGLTPGSHSWSINEYGDVRCGAASTGLPYSPPLLTLASPVGDDEQAGGMLGALVADSNGHAEYASRSSRLGVWDIIGRSVVVYQSCHQELKNTADAVACAVIARSSLPGAKGGRHLCSCDGTVIWQSSC</sequence>
<evidence type="ECO:0000313" key="3">
    <source>
        <dbReference type="EMBL" id="KAL3681126.1"/>
    </source>
</evidence>
<dbReference type="AlphaFoldDB" id="A0ABD3GR07"/>